<dbReference type="InterPro" id="IPR040049">
    <property type="entry name" value="Ribosomal_mS25/mL61"/>
</dbReference>
<dbReference type="GO" id="GO:0005840">
    <property type="term" value="C:ribosome"/>
    <property type="evidence" value="ECO:0007669"/>
    <property type="project" value="UniProtKB-KW"/>
</dbReference>
<dbReference type="AlphaFoldDB" id="A0A8K0J9N5"/>
<feature type="compositionally biased region" description="Basic and acidic residues" evidence="5">
    <location>
        <begin position="140"/>
        <end position="149"/>
    </location>
</feature>
<feature type="region of interest" description="Disordered" evidence="5">
    <location>
        <begin position="55"/>
        <end position="77"/>
    </location>
</feature>
<organism evidence="7 8">
    <name type="scientific">Claviceps africana</name>
    <dbReference type="NCBI Taxonomy" id="83212"/>
    <lineage>
        <taxon>Eukaryota</taxon>
        <taxon>Fungi</taxon>
        <taxon>Dikarya</taxon>
        <taxon>Ascomycota</taxon>
        <taxon>Pezizomycotina</taxon>
        <taxon>Sordariomycetes</taxon>
        <taxon>Hypocreomycetidae</taxon>
        <taxon>Hypocreales</taxon>
        <taxon>Clavicipitaceae</taxon>
        <taxon>Claviceps</taxon>
    </lineage>
</organism>
<evidence type="ECO:0000256" key="2">
    <source>
        <dbReference type="ARBA" id="ARBA00022980"/>
    </source>
</evidence>
<name>A0A8K0J9N5_9HYPO</name>
<evidence type="ECO:0000256" key="4">
    <source>
        <dbReference type="ARBA" id="ARBA00023274"/>
    </source>
</evidence>
<dbReference type="GO" id="GO:1990904">
    <property type="term" value="C:ribonucleoprotein complex"/>
    <property type="evidence" value="ECO:0007669"/>
    <property type="project" value="UniProtKB-KW"/>
</dbReference>
<feature type="region of interest" description="Disordered" evidence="5">
    <location>
        <begin position="140"/>
        <end position="163"/>
    </location>
</feature>
<keyword evidence="2" id="KW-0689">Ribosomal protein</keyword>
<dbReference type="GO" id="GO:0005739">
    <property type="term" value="C:mitochondrion"/>
    <property type="evidence" value="ECO:0007669"/>
    <property type="project" value="UniProtKB-SubCell"/>
</dbReference>
<feature type="compositionally biased region" description="Polar residues" evidence="5">
    <location>
        <begin position="60"/>
        <end position="71"/>
    </location>
</feature>
<comment type="subcellular location">
    <subcellularLocation>
        <location evidence="1">Mitochondrion</location>
    </subcellularLocation>
</comment>
<keyword evidence="4" id="KW-0687">Ribonucleoprotein</keyword>
<sequence length="163" mass="18585">MKDGHMGARKFWQQHLPVLKYHNPAIPMIINRHDQNDKHPLLTIYFRTKPVDDTTTTTTIQPATSHTNLSPAQPPAPHERTVAIDMKSKHSTNILAEFLAATSAVAVQPSKEDILEMQHFEALNRQSNLDRERVRQLMAEKKKEEDMLKRARAAGGMAEEEEE</sequence>
<dbReference type="EMBL" id="SRPY01000149">
    <property type="protein sequence ID" value="KAG5927900.1"/>
    <property type="molecule type" value="Genomic_DNA"/>
</dbReference>
<evidence type="ECO:0000256" key="1">
    <source>
        <dbReference type="ARBA" id="ARBA00004173"/>
    </source>
</evidence>
<evidence type="ECO:0000256" key="3">
    <source>
        <dbReference type="ARBA" id="ARBA00023128"/>
    </source>
</evidence>
<dbReference type="OrthoDB" id="1696305at2759"/>
<protein>
    <recommendedName>
        <fullName evidence="6">Ribosomal protein/NADH dehydrogenase domain-containing protein</fullName>
    </recommendedName>
</protein>
<gene>
    <name evidence="7" type="ORF">E4U42_001607</name>
</gene>
<evidence type="ECO:0000259" key="6">
    <source>
        <dbReference type="SMART" id="SM00916"/>
    </source>
</evidence>
<dbReference type="Pfam" id="PF05047">
    <property type="entry name" value="L51_S25_CI-B8"/>
    <property type="match status" value="1"/>
</dbReference>
<dbReference type="SUPFAM" id="SSF52833">
    <property type="entry name" value="Thioredoxin-like"/>
    <property type="match status" value="1"/>
</dbReference>
<accession>A0A8K0J9N5</accession>
<dbReference type="SMART" id="SM00916">
    <property type="entry name" value="L51_S25_CI-B8"/>
    <property type="match status" value="1"/>
</dbReference>
<dbReference type="PANTHER" id="PTHR13274:SF2">
    <property type="entry name" value="SMALL RIBOSOMAL SUBUNIT PROTEIN MS25"/>
    <property type="match status" value="1"/>
</dbReference>
<dbReference type="InterPro" id="IPR007741">
    <property type="entry name" value="Ribosomal_mL43/mS25/NADH_DH"/>
</dbReference>
<keyword evidence="3" id="KW-0496">Mitochondrion</keyword>
<feature type="domain" description="Ribosomal protein/NADH dehydrogenase" evidence="6">
    <location>
        <begin position="2"/>
        <end position="105"/>
    </location>
</feature>
<dbReference type="GO" id="GO:0003735">
    <property type="term" value="F:structural constituent of ribosome"/>
    <property type="evidence" value="ECO:0007669"/>
    <property type="project" value="InterPro"/>
</dbReference>
<evidence type="ECO:0000313" key="7">
    <source>
        <dbReference type="EMBL" id="KAG5927900.1"/>
    </source>
</evidence>
<evidence type="ECO:0000313" key="8">
    <source>
        <dbReference type="Proteomes" id="UP000811619"/>
    </source>
</evidence>
<comment type="caution">
    <text evidence="7">The sequence shown here is derived from an EMBL/GenBank/DDBJ whole genome shotgun (WGS) entry which is preliminary data.</text>
</comment>
<dbReference type="PANTHER" id="PTHR13274">
    <property type="entry name" value="MITOCHONDRIAL RIBOSOMAL PROTEIN S25"/>
    <property type="match status" value="1"/>
</dbReference>
<keyword evidence="8" id="KW-1185">Reference proteome</keyword>
<dbReference type="InterPro" id="IPR036249">
    <property type="entry name" value="Thioredoxin-like_sf"/>
</dbReference>
<reference evidence="7" key="1">
    <citation type="journal article" date="2020" name="bioRxiv">
        <title>Whole genome comparisons of ergot fungi reveals the divergence and evolution of species within the genus Claviceps are the result of varying mechanisms driving genome evolution and host range expansion.</title>
        <authorList>
            <person name="Wyka S.A."/>
            <person name="Mondo S.J."/>
            <person name="Liu M."/>
            <person name="Dettman J."/>
            <person name="Nalam V."/>
            <person name="Broders K.D."/>
        </authorList>
    </citation>
    <scope>NUCLEOTIDE SEQUENCE</scope>
    <source>
        <strain evidence="7">CCC 489</strain>
    </source>
</reference>
<evidence type="ECO:0000256" key="5">
    <source>
        <dbReference type="SAM" id="MobiDB-lite"/>
    </source>
</evidence>
<dbReference type="Proteomes" id="UP000811619">
    <property type="component" value="Unassembled WGS sequence"/>
</dbReference>
<proteinExistence type="predicted"/>